<feature type="transmembrane region" description="Helical" evidence="2">
    <location>
        <begin position="117"/>
        <end position="136"/>
    </location>
</feature>
<dbReference type="AlphaFoldDB" id="Q6ILE9"/>
<feature type="compositionally biased region" description="Polar residues" evidence="1">
    <location>
        <begin position="1"/>
        <end position="13"/>
    </location>
</feature>
<evidence type="ECO:0000256" key="1">
    <source>
        <dbReference type="SAM" id="MobiDB-lite"/>
    </source>
</evidence>
<proteinExistence type="predicted"/>
<keyword evidence="2" id="KW-1133">Transmembrane helix</keyword>
<keyword evidence="2" id="KW-0812">Transmembrane</keyword>
<evidence type="ECO:0000256" key="2">
    <source>
        <dbReference type="SAM" id="Phobius"/>
    </source>
</evidence>
<evidence type="ECO:0000313" key="3">
    <source>
        <dbReference type="EMBL" id="DAA02912.1"/>
    </source>
</evidence>
<accession>Q6ILE9</accession>
<protein>
    <submittedName>
        <fullName evidence="3">HDC09513</fullName>
    </submittedName>
</protein>
<reference evidence="3" key="1">
    <citation type="journal article" date="2003" name="Genome Biol.">
        <title>An integrated gene annotation and transcriptional profiling approach towards the full gene content of the Drosophila genome.</title>
        <authorList>
            <person name="Hild M."/>
            <person name="Beckmann B."/>
            <person name="Haas S.A."/>
            <person name="Koch B."/>
            <person name="Solovyev V."/>
            <person name="Busold C."/>
            <person name="Fellenberg K."/>
            <person name="Boutros M."/>
            <person name="Vingron M."/>
            <person name="Sauer F."/>
            <person name="Hoheisel J.D."/>
            <person name="Paro R."/>
        </authorList>
    </citation>
    <scope>NUCLEOTIDE SEQUENCE</scope>
</reference>
<name>Q6ILE9_DROME</name>
<organism evidence="3">
    <name type="scientific">Drosophila melanogaster</name>
    <name type="common">Fruit fly</name>
    <dbReference type="NCBI Taxonomy" id="7227"/>
    <lineage>
        <taxon>Eukaryota</taxon>
        <taxon>Metazoa</taxon>
        <taxon>Ecdysozoa</taxon>
        <taxon>Arthropoda</taxon>
        <taxon>Hexapoda</taxon>
        <taxon>Insecta</taxon>
        <taxon>Pterygota</taxon>
        <taxon>Neoptera</taxon>
        <taxon>Endopterygota</taxon>
        <taxon>Diptera</taxon>
        <taxon>Brachycera</taxon>
        <taxon>Muscomorpha</taxon>
        <taxon>Ephydroidea</taxon>
        <taxon>Drosophilidae</taxon>
        <taxon>Drosophila</taxon>
        <taxon>Sophophora</taxon>
    </lineage>
</organism>
<keyword evidence="2" id="KW-0472">Membrane</keyword>
<dbReference type="EMBL" id="BK002067">
    <property type="protein sequence ID" value="DAA02912.1"/>
    <property type="molecule type" value="Genomic_DNA"/>
</dbReference>
<feature type="region of interest" description="Disordered" evidence="1">
    <location>
        <begin position="1"/>
        <end position="43"/>
    </location>
</feature>
<feature type="compositionally biased region" description="Polar residues" evidence="1">
    <location>
        <begin position="20"/>
        <end position="43"/>
    </location>
</feature>
<sequence length="256" mass="27934">MQTETMDSRQQTPDARRPTPDSTLQTPNLQLQAEDSKLQTRSPQEAIAMGRDDQHAGFSQGGTAIGWLFRLDTIFRSGSGSGSALHSIFPHSKAPQTINTVIIIIISRLQHTFLRNMLQLLLLLLLLLLVSGGNTWRGVCLSLVARRCSLAAHCPLAIASGEGSGPKSVRCLLLLLLLLHAVAAAIDAAAAAAACAAPSTSHESRRAATLEIEAICLLLSRILRVIKKGARTPWHTDYYYTHIPLYYHGQWAPFWP</sequence>
<gene>
    <name evidence="3" type="ORF">HDC09513</name>
</gene>